<gene>
    <name evidence="14" type="ORF">PIIN_02421</name>
</gene>
<dbReference type="OrthoDB" id="10263760at2759"/>
<dbReference type="Gene3D" id="3.40.50.720">
    <property type="entry name" value="NAD(P)-binding Rossmann-like Domain"/>
    <property type="match status" value="1"/>
</dbReference>
<feature type="binding site" evidence="8">
    <location>
        <position position="113"/>
    </location>
    <ligand>
        <name>substrate</name>
    </ligand>
</feature>
<dbReference type="HOGENOM" id="CLU_033449_0_2_1"/>
<evidence type="ECO:0000256" key="11">
    <source>
        <dbReference type="RuleBase" id="RU361243"/>
    </source>
</evidence>
<evidence type="ECO:0000256" key="7">
    <source>
        <dbReference type="PIRSR" id="PIRSR000114-1"/>
    </source>
</evidence>
<feature type="domain" description="Glycerol-3-phosphate dehydrogenase NAD-dependent N-terminal" evidence="12">
    <location>
        <begin position="5"/>
        <end position="164"/>
    </location>
</feature>
<evidence type="ECO:0000256" key="4">
    <source>
        <dbReference type="ARBA" id="ARBA00048683"/>
    </source>
</evidence>
<evidence type="ECO:0000256" key="2">
    <source>
        <dbReference type="ARBA" id="ARBA00023002"/>
    </source>
</evidence>
<organism evidence="14 15">
    <name type="scientific">Serendipita indica (strain DSM 11827)</name>
    <name type="common">Root endophyte fungus</name>
    <name type="synonym">Piriformospora indica</name>
    <dbReference type="NCBI Taxonomy" id="1109443"/>
    <lineage>
        <taxon>Eukaryota</taxon>
        <taxon>Fungi</taxon>
        <taxon>Dikarya</taxon>
        <taxon>Basidiomycota</taxon>
        <taxon>Agaricomycotina</taxon>
        <taxon>Agaricomycetes</taxon>
        <taxon>Sebacinales</taxon>
        <taxon>Serendipitaceae</taxon>
        <taxon>Serendipita</taxon>
    </lineage>
</organism>
<dbReference type="Pfam" id="PF01210">
    <property type="entry name" value="NAD_Gly3P_dh_N"/>
    <property type="match status" value="1"/>
</dbReference>
<dbReference type="eggNOG" id="KOG2711">
    <property type="taxonomic scope" value="Eukaryota"/>
</dbReference>
<feature type="binding site" evidence="9">
    <location>
        <position position="148"/>
    </location>
    <ligand>
        <name>NAD(+)</name>
        <dbReference type="ChEBI" id="CHEBI:57540"/>
    </ligand>
</feature>
<dbReference type="HAMAP" id="MF_00394">
    <property type="entry name" value="NAD_Glyc3P_dehydrog"/>
    <property type="match status" value="1"/>
</dbReference>
<dbReference type="GO" id="GO:0005829">
    <property type="term" value="C:cytosol"/>
    <property type="evidence" value="ECO:0007669"/>
    <property type="project" value="TreeGrafter"/>
</dbReference>
<dbReference type="FunFam" id="3.40.50.720:FF:000019">
    <property type="entry name" value="Glycerol-3-phosphate dehydrogenase [NAD(P)+]"/>
    <property type="match status" value="1"/>
</dbReference>
<dbReference type="Gene3D" id="1.10.1040.10">
    <property type="entry name" value="N-(1-d-carboxylethyl)-l-norvaline Dehydrogenase, domain 2"/>
    <property type="match status" value="1"/>
</dbReference>
<dbReference type="NCBIfam" id="NF000942">
    <property type="entry name" value="PRK00094.1-4"/>
    <property type="match status" value="1"/>
</dbReference>
<feature type="active site" description="Proton acceptor" evidence="7">
    <location>
        <position position="199"/>
    </location>
</feature>
<dbReference type="AlphaFoldDB" id="G4TB74"/>
<evidence type="ECO:0000256" key="5">
    <source>
        <dbReference type="ARBA" id="ARBA00060503"/>
    </source>
</evidence>
<dbReference type="FunFam" id="1.10.1040.10:FF:000001">
    <property type="entry name" value="Glycerol-3-phosphate dehydrogenase [NAD(P)+]"/>
    <property type="match status" value="1"/>
</dbReference>
<dbReference type="InterPro" id="IPR013328">
    <property type="entry name" value="6PGD_dom2"/>
</dbReference>
<accession>G4TB74</accession>
<dbReference type="EMBL" id="CAFZ01000035">
    <property type="protein sequence ID" value="CCA68558.1"/>
    <property type="molecule type" value="Genomic_DNA"/>
</dbReference>
<evidence type="ECO:0000256" key="10">
    <source>
        <dbReference type="RuleBase" id="RU000437"/>
    </source>
</evidence>
<name>G4TB74_SERID</name>
<evidence type="ECO:0000313" key="15">
    <source>
        <dbReference type="Proteomes" id="UP000007148"/>
    </source>
</evidence>
<evidence type="ECO:0000256" key="6">
    <source>
        <dbReference type="ARBA" id="ARBA00084116"/>
    </source>
</evidence>
<dbReference type="EC" id="1.1.1.8" evidence="11"/>
<feature type="binding site" evidence="8">
    <location>
        <begin position="263"/>
        <end position="264"/>
    </location>
    <ligand>
        <name>substrate</name>
    </ligand>
</feature>
<dbReference type="InterPro" id="IPR008927">
    <property type="entry name" value="6-PGluconate_DH-like_C_sf"/>
</dbReference>
<dbReference type="GO" id="GO:0005975">
    <property type="term" value="P:carbohydrate metabolic process"/>
    <property type="evidence" value="ECO:0007669"/>
    <property type="project" value="InterPro"/>
</dbReference>
<evidence type="ECO:0000256" key="1">
    <source>
        <dbReference type="ARBA" id="ARBA00011009"/>
    </source>
</evidence>
<dbReference type="Proteomes" id="UP000007148">
    <property type="component" value="Unassembled WGS sequence"/>
</dbReference>
<dbReference type="SUPFAM" id="SSF51735">
    <property type="entry name" value="NAD(P)-binding Rossmann-fold domains"/>
    <property type="match status" value="1"/>
</dbReference>
<dbReference type="InterPro" id="IPR011128">
    <property type="entry name" value="G3P_DH_NAD-dep_N"/>
</dbReference>
<comment type="similarity">
    <text evidence="1 10">Belongs to the NAD-dependent glycerol-3-phosphate dehydrogenase family.</text>
</comment>
<dbReference type="InParanoid" id="G4TB74"/>
<dbReference type="GO" id="GO:0046168">
    <property type="term" value="P:glycerol-3-phosphate catabolic process"/>
    <property type="evidence" value="ECO:0007669"/>
    <property type="project" value="UniProtKB-UniRule"/>
</dbReference>
<dbReference type="NCBIfam" id="NF000940">
    <property type="entry name" value="PRK00094.1-2"/>
    <property type="match status" value="1"/>
</dbReference>
<evidence type="ECO:0000256" key="8">
    <source>
        <dbReference type="PIRSR" id="PIRSR000114-2"/>
    </source>
</evidence>
<dbReference type="InterPro" id="IPR036291">
    <property type="entry name" value="NAD(P)-bd_dom_sf"/>
</dbReference>
<dbReference type="InterPro" id="IPR006109">
    <property type="entry name" value="G3P_DH_NAD-dep_C"/>
</dbReference>
<dbReference type="SUPFAM" id="SSF48179">
    <property type="entry name" value="6-phosphogluconate dehydrogenase C-terminal domain-like"/>
    <property type="match status" value="1"/>
</dbReference>
<dbReference type="GO" id="GO:0141152">
    <property type="term" value="F:glycerol-3-phosphate dehydrogenase (NAD+) activity"/>
    <property type="evidence" value="ECO:0007669"/>
    <property type="project" value="UniProtKB-UniRule"/>
</dbReference>
<evidence type="ECO:0000259" key="12">
    <source>
        <dbReference type="Pfam" id="PF01210"/>
    </source>
</evidence>
<evidence type="ECO:0000256" key="9">
    <source>
        <dbReference type="PIRSR" id="PIRSR000114-3"/>
    </source>
</evidence>
<keyword evidence="3 9" id="KW-0520">NAD</keyword>
<sequence length="363" mass="39188">MSSEKVLVLGSGNFGLCLADHLADAGSTVLLYSRSLEAVELMNKEHRNPKYLRDHLFSSNITAIGPEFPTKDVVSKMDVLLFAIPTQNLRKVLKDMSSLLDPDNHPLMIFVNKGIETDTQALTLEIIADECGTEIAKTSVFLSGPSFAKEIIKRQPTQVSVASLSITHADRAAEVFHQPWFRCYTNNDPIGVELCGAGKNVYALAAGVAAGLGFENNARAGLITRSLAEMTRVGVAFGASPITFLSLAGVGDLMLTCTSENSRNFTVGYRLGKGESLEHILETLGSVAEGVTTAKGYKKIIDKVGVQAPVANAVYSVLYEGAVIKDVVEGMLNRPRVVEHDLPLGRSPVDDLLSKLRLSTRPW</sequence>
<feature type="binding site" evidence="9">
    <location>
        <begin position="10"/>
        <end position="15"/>
    </location>
    <ligand>
        <name>NAD(+)</name>
        <dbReference type="ChEBI" id="CHEBI:57540"/>
    </ligand>
</feature>
<dbReference type="PRINTS" id="PR00077">
    <property type="entry name" value="GPDHDRGNASE"/>
</dbReference>
<proteinExistence type="inferred from homology"/>
<evidence type="ECO:0000313" key="14">
    <source>
        <dbReference type="EMBL" id="CCA68558.1"/>
    </source>
</evidence>
<dbReference type="PIRSF" id="PIRSF000114">
    <property type="entry name" value="Glycerol-3-P_dh"/>
    <property type="match status" value="1"/>
</dbReference>
<dbReference type="GO" id="GO:0051287">
    <property type="term" value="F:NAD binding"/>
    <property type="evidence" value="ECO:0007669"/>
    <property type="project" value="UniProtKB-UniRule"/>
</dbReference>
<dbReference type="PANTHER" id="PTHR11728:SF1">
    <property type="entry name" value="GLYCEROL-3-PHOSPHATE DEHYDROGENASE [NAD(+)] 2, CHLOROPLASTIC"/>
    <property type="match status" value="1"/>
</dbReference>
<keyword evidence="15" id="KW-1185">Reference proteome</keyword>
<dbReference type="GO" id="GO:0020015">
    <property type="term" value="C:glycosome"/>
    <property type="evidence" value="ECO:0007669"/>
    <property type="project" value="UniProtKB-SubCell"/>
</dbReference>
<keyword evidence="2 10" id="KW-0560">Oxidoreductase</keyword>
<protein>
    <recommendedName>
        <fullName evidence="11">Glycerol-3-phosphate dehydrogenase [NAD(+)]</fullName>
        <ecNumber evidence="11">1.1.1.8</ecNumber>
    </recommendedName>
</protein>
<feature type="binding site" evidence="9">
    <location>
        <position position="263"/>
    </location>
    <ligand>
        <name>NAD(+)</name>
        <dbReference type="ChEBI" id="CHEBI:57540"/>
    </ligand>
</feature>
<dbReference type="OMA" id="NIYTPIA"/>
<evidence type="ECO:0000259" key="13">
    <source>
        <dbReference type="Pfam" id="PF07479"/>
    </source>
</evidence>
<dbReference type="STRING" id="1109443.G4TB74"/>
<comment type="subcellular location">
    <subcellularLocation>
        <location evidence="5">Glycosome</location>
    </subcellularLocation>
</comment>
<reference evidence="14 15" key="1">
    <citation type="journal article" date="2011" name="PLoS Pathog.">
        <title>Endophytic Life Strategies Decoded by Genome and Transcriptome Analyses of the Mutualistic Root Symbiont Piriformospora indica.</title>
        <authorList>
            <person name="Zuccaro A."/>
            <person name="Lahrmann U."/>
            <person name="Guldener U."/>
            <person name="Langen G."/>
            <person name="Pfiffi S."/>
            <person name="Biedenkopf D."/>
            <person name="Wong P."/>
            <person name="Samans B."/>
            <person name="Grimm C."/>
            <person name="Basiewicz M."/>
            <person name="Murat C."/>
            <person name="Martin F."/>
            <person name="Kogel K.H."/>
        </authorList>
    </citation>
    <scope>NUCLEOTIDE SEQUENCE [LARGE SCALE GENOMIC DNA]</scope>
    <source>
        <strain evidence="14 15">DSM 11827</strain>
    </source>
</reference>
<evidence type="ECO:0000256" key="3">
    <source>
        <dbReference type="ARBA" id="ARBA00023027"/>
    </source>
</evidence>
<comment type="catalytic activity">
    <reaction evidence="4 11">
        <text>sn-glycerol 3-phosphate + NAD(+) = dihydroxyacetone phosphate + NADH + H(+)</text>
        <dbReference type="Rhea" id="RHEA:11092"/>
        <dbReference type="ChEBI" id="CHEBI:15378"/>
        <dbReference type="ChEBI" id="CHEBI:57540"/>
        <dbReference type="ChEBI" id="CHEBI:57597"/>
        <dbReference type="ChEBI" id="CHEBI:57642"/>
        <dbReference type="ChEBI" id="CHEBI:57945"/>
        <dbReference type="EC" id="1.1.1.8"/>
    </reaction>
</comment>
<dbReference type="InterPro" id="IPR006168">
    <property type="entry name" value="G3P_DH_NAD-dep"/>
</dbReference>
<dbReference type="Pfam" id="PF07479">
    <property type="entry name" value="NAD_Gly3P_dh_C"/>
    <property type="match status" value="1"/>
</dbReference>
<feature type="domain" description="Glycerol-3-phosphate dehydrogenase NAD-dependent C-terminal" evidence="13">
    <location>
        <begin position="188"/>
        <end position="328"/>
    </location>
</feature>
<keyword evidence="6" id="KW-0327">Glycosome</keyword>
<comment type="caution">
    <text evidence="14">The sequence shown here is derived from an EMBL/GenBank/DDBJ whole genome shotgun (WGS) entry which is preliminary data.</text>
</comment>
<dbReference type="PANTHER" id="PTHR11728">
    <property type="entry name" value="GLYCEROL-3-PHOSPHATE DEHYDROGENASE"/>
    <property type="match status" value="1"/>
</dbReference>